<dbReference type="GO" id="GO:0008270">
    <property type="term" value="F:zinc ion binding"/>
    <property type="evidence" value="ECO:0007669"/>
    <property type="project" value="InterPro"/>
</dbReference>
<sequence length="505" mass="55792">MSSNKDTLNATESEDRDFLIITENLRRAIRETSLRSTIMPNEEFERRLSEMVSHGTIPPTHAPSSTVQGAIQGQPEEDMFRVDPSRMVSRGKIPPMPRPPLSMILSGPTIPCPPPSTVQGAVHGSNQGQSDESRPRASPSTVQGAIQGQPEEDMFRVDPSRMVSRGKLPPRLLPATSMLSFGPPSARRALPPTVQEEVPGPQEAARRPGPRPLQGLAPRPLQGQGPAPQPPQPPQVPAPQPPQTQNAQRPQQKRARGRRSRGANRGGVQKSGQQGTSSSARELEARMERDPEFLRQVEELALRKEQETSRAAVERAKKATICGNCLQAGHTVRDCVHPADDGFVHGCPICNGSDHESAQGCKMDWPHRLERRLYWAIEQRARRPTLAAFSNWVDIFTEARNAGNVALPQSFPWGPIFCRSLMTFPVYPWSDFDYVANNSSALPVDPTTANQAAVIANDELIRTQLWSLVIGNTGGRPWDPENWNEDHGSMTYTDEEEDGEIRRAF</sequence>
<dbReference type="Proteomes" id="UP000031192">
    <property type="component" value="Unassembled WGS sequence"/>
</dbReference>
<name>A0A0B4GV47_METGA</name>
<protein>
    <submittedName>
        <fullName evidence="2">Cadherin prodomain like-protein</fullName>
    </submittedName>
</protein>
<dbReference type="OrthoDB" id="4870810at2759"/>
<accession>A0A0B4GV47</accession>
<feature type="compositionally biased region" description="Pro residues" evidence="1">
    <location>
        <begin position="227"/>
        <end position="242"/>
    </location>
</feature>
<dbReference type="InterPro" id="IPR036875">
    <property type="entry name" value="Znf_CCHC_sf"/>
</dbReference>
<reference evidence="2 3" key="1">
    <citation type="journal article" date="2014" name="Proc. Natl. Acad. Sci. U.S.A.">
        <title>Trajectory and genomic determinants of fungal-pathogen speciation and host adaptation.</title>
        <authorList>
            <person name="Hu X."/>
            <person name="Xiao G."/>
            <person name="Zheng P."/>
            <person name="Shang Y."/>
            <person name="Su Y."/>
            <person name="Zhang X."/>
            <person name="Liu X."/>
            <person name="Zhan S."/>
            <person name="St Leger R.J."/>
            <person name="Wang C."/>
        </authorList>
    </citation>
    <scope>NUCLEOTIDE SEQUENCE [LARGE SCALE GENOMIC DNA]</scope>
    <source>
        <strain evidence="2 3">ARSEF 977</strain>
    </source>
</reference>
<dbReference type="EMBL" id="AZNH01000003">
    <property type="protein sequence ID" value="KID91415.1"/>
    <property type="molecule type" value="Genomic_DNA"/>
</dbReference>
<feature type="compositionally biased region" description="Polar residues" evidence="1">
    <location>
        <begin position="270"/>
        <end position="280"/>
    </location>
</feature>
<dbReference type="GO" id="GO:0003676">
    <property type="term" value="F:nucleic acid binding"/>
    <property type="evidence" value="ECO:0007669"/>
    <property type="project" value="InterPro"/>
</dbReference>
<dbReference type="AlphaFoldDB" id="A0A0B4GV47"/>
<feature type="region of interest" description="Disordered" evidence="1">
    <location>
        <begin position="479"/>
        <end position="505"/>
    </location>
</feature>
<keyword evidence="3" id="KW-1185">Reference proteome</keyword>
<dbReference type="HOGENOM" id="CLU_041695_0_0_1"/>
<organism evidence="2 3">
    <name type="scientific">Metarhizium guizhouense (strain ARSEF 977)</name>
    <dbReference type="NCBI Taxonomy" id="1276136"/>
    <lineage>
        <taxon>Eukaryota</taxon>
        <taxon>Fungi</taxon>
        <taxon>Dikarya</taxon>
        <taxon>Ascomycota</taxon>
        <taxon>Pezizomycotina</taxon>
        <taxon>Sordariomycetes</taxon>
        <taxon>Hypocreomycetidae</taxon>
        <taxon>Hypocreales</taxon>
        <taxon>Clavicipitaceae</taxon>
        <taxon>Metarhizium</taxon>
    </lineage>
</organism>
<comment type="caution">
    <text evidence="2">The sequence shown here is derived from an EMBL/GenBank/DDBJ whole genome shotgun (WGS) entry which is preliminary data.</text>
</comment>
<feature type="compositionally biased region" description="Basic and acidic residues" evidence="1">
    <location>
        <begin position="281"/>
        <end position="290"/>
    </location>
</feature>
<feature type="region of interest" description="Disordered" evidence="1">
    <location>
        <begin position="106"/>
        <end position="290"/>
    </location>
</feature>
<gene>
    <name evidence="2" type="ORF">MGU_01385</name>
</gene>
<dbReference type="SUPFAM" id="SSF57756">
    <property type="entry name" value="Retrovirus zinc finger-like domains"/>
    <property type="match status" value="1"/>
</dbReference>
<evidence type="ECO:0000313" key="3">
    <source>
        <dbReference type="Proteomes" id="UP000031192"/>
    </source>
</evidence>
<feature type="compositionally biased region" description="Basic residues" evidence="1">
    <location>
        <begin position="251"/>
        <end position="262"/>
    </location>
</feature>
<evidence type="ECO:0000256" key="1">
    <source>
        <dbReference type="SAM" id="MobiDB-lite"/>
    </source>
</evidence>
<feature type="compositionally biased region" description="Low complexity" evidence="1">
    <location>
        <begin position="217"/>
        <end position="226"/>
    </location>
</feature>
<evidence type="ECO:0000313" key="2">
    <source>
        <dbReference type="EMBL" id="KID91415.1"/>
    </source>
</evidence>
<proteinExistence type="predicted"/>